<gene>
    <name evidence="1" type="ORF">BN983_01194</name>
</gene>
<organism evidence="1 2">
    <name type="scientific">Halobacillus karajensis</name>
    <dbReference type="NCBI Taxonomy" id="195088"/>
    <lineage>
        <taxon>Bacteria</taxon>
        <taxon>Bacillati</taxon>
        <taxon>Bacillota</taxon>
        <taxon>Bacilli</taxon>
        <taxon>Bacillales</taxon>
        <taxon>Bacillaceae</taxon>
        <taxon>Halobacillus</taxon>
    </lineage>
</organism>
<reference evidence="2" key="1">
    <citation type="submission" date="2014-03" db="EMBL/GenBank/DDBJ databases">
        <authorList>
            <person name="Urmite Genomes U."/>
        </authorList>
    </citation>
    <scope>NUCLEOTIDE SEQUENCE [LARGE SCALE GENOMIC DNA]</scope>
    <source>
        <strain evidence="2">HD-03</strain>
    </source>
</reference>
<reference evidence="1 2" key="2">
    <citation type="submission" date="2014-05" db="EMBL/GenBank/DDBJ databases">
        <title>Draft genome sequence of Halobacillus karajensis HK-03.</title>
        <authorList>
            <person name="Khelaifia S."/>
            <person name="Croce O."/>
            <person name="Lagier J.C."/>
            <person name="Raoult D."/>
        </authorList>
    </citation>
    <scope>NUCLEOTIDE SEQUENCE [LARGE SCALE GENOMIC DNA]</scope>
    <source>
        <strain evidence="1 2">HD-03</strain>
    </source>
</reference>
<accession>A0A059NV87</accession>
<proteinExistence type="predicted"/>
<evidence type="ECO:0000313" key="1">
    <source>
        <dbReference type="EMBL" id="CDQ22975.1"/>
    </source>
</evidence>
<dbReference type="RefSeq" id="WP_035506484.1">
    <property type="nucleotide sequence ID" value="NZ_CCDI010000001.1"/>
</dbReference>
<sequence>MYKATGDEKYLELFVPQADYIFTQTDEKLGVESFTDTNLSLPAWSDRGHYTAGKFNYTYPVHTGMITLPILRFVETVKSNDLDQFEDKADKFLKLSGRALAIHNKDNMWRDFSESEGFYMGHSYGQGIVSEAGKIGVPNRISIYLAACGLYDKMNGSNIYTERINKSLNYIKNSLLKYDEEYDSYYWSYWEEQTLEKPWEDISHATITLYGIYILHEEGGFSVFRDKDFEKFANNIDKIIDDNTSPPKIRKFIHKRDEEKEAYYSEENNPYYHSILNWSFLGNYDKKVFDKIEQTYEQTNETMTTEEKLRSIALYLYAKEK</sequence>
<dbReference type="AlphaFoldDB" id="A0A059NV87"/>
<evidence type="ECO:0008006" key="3">
    <source>
        <dbReference type="Google" id="ProtNLM"/>
    </source>
</evidence>
<dbReference type="SUPFAM" id="SSF48208">
    <property type="entry name" value="Six-hairpin glycosidases"/>
    <property type="match status" value="1"/>
</dbReference>
<dbReference type="InterPro" id="IPR008928">
    <property type="entry name" value="6-hairpin_glycosidase_sf"/>
</dbReference>
<evidence type="ECO:0000313" key="2">
    <source>
        <dbReference type="Proteomes" id="UP000028868"/>
    </source>
</evidence>
<keyword evidence="2" id="KW-1185">Reference proteome</keyword>
<comment type="caution">
    <text evidence="1">The sequence shown here is derived from an EMBL/GenBank/DDBJ whole genome shotgun (WGS) entry which is preliminary data.</text>
</comment>
<dbReference type="GO" id="GO:0005975">
    <property type="term" value="P:carbohydrate metabolic process"/>
    <property type="evidence" value="ECO:0007669"/>
    <property type="project" value="InterPro"/>
</dbReference>
<protein>
    <recommendedName>
        <fullName evidence="3">D-glucuronyl C5-epimerase C-terminal domain-containing protein</fullName>
    </recommendedName>
</protein>
<name>A0A059NV87_9BACI</name>
<dbReference type="Proteomes" id="UP000028868">
    <property type="component" value="Unassembled WGS sequence"/>
</dbReference>
<dbReference type="EMBL" id="CCDI010000001">
    <property type="protein sequence ID" value="CDQ22975.1"/>
    <property type="molecule type" value="Genomic_DNA"/>
</dbReference>